<protein>
    <submittedName>
        <fullName evidence="1">Uncharacterized protein</fullName>
    </submittedName>
</protein>
<dbReference type="Proteomes" id="UP000770889">
    <property type="component" value="Unassembled WGS sequence"/>
</dbReference>
<sequence length="535" mass="59835">MNEKVISRSAIILDELVRDLEVLATYGRGRIRKSHRQWLNNIGVLVDGRESEEVQPRRDWLDKTLPCTDWRELLCQSLLRDPNYRLHVDIAVSAIIQTIGATGRWARFEALVFQSFNYFVPRFAGLLGLISRTYNKEPYELTLEDWQSMDAECAGADLDVFVEWDKALWGVSSNYTEMFPLLERRYLPISDGAVFFSDVGGETENKLLATLILAAGEGEGVLCTAEELRTCEIIAARGVPLRVIESDRGMYLAGLCGCIEFAYENSEQGVFKAFGSGVPLTARKSQFVPYVEPGTDCSLWQVVEQNARCVGFVSLATDGESWPDQVKENKQDSNRIVEQTMLPWCSELKRLVAPRKSSGRADEALGLVANHLFTGFLIQVLLLEALDRELGEETLILAPPTGARVDDLEGETHVFYRPRQVAGDVGGYSETLDLGLIDDVLDVVAASVGLEKVFVPFKGPAGPWSLGLRLMRSADLVRGRFDRWTLAPHVLDRLHSGGMMTGVIRRGKGHRDRLHNALYEQWDQLRVNIGELVNA</sequence>
<dbReference type="EMBL" id="JAHHGM010000012">
    <property type="protein sequence ID" value="MBT2989943.1"/>
    <property type="molecule type" value="Genomic_DNA"/>
</dbReference>
<accession>A0A944QTH1</accession>
<dbReference type="AlphaFoldDB" id="A0A944QTH1"/>
<comment type="caution">
    <text evidence="1">The sequence shown here is derived from an EMBL/GenBank/DDBJ whole genome shotgun (WGS) entry which is preliminary data.</text>
</comment>
<organism evidence="1 2">
    <name type="scientific">Candidatus Thiodiazotropha taylori</name>
    <dbReference type="NCBI Taxonomy" id="2792791"/>
    <lineage>
        <taxon>Bacteria</taxon>
        <taxon>Pseudomonadati</taxon>
        <taxon>Pseudomonadota</taxon>
        <taxon>Gammaproteobacteria</taxon>
        <taxon>Chromatiales</taxon>
        <taxon>Sedimenticolaceae</taxon>
        <taxon>Candidatus Thiodiazotropha</taxon>
    </lineage>
</organism>
<proteinExistence type="predicted"/>
<name>A0A944QTH1_9GAMM</name>
<evidence type="ECO:0000313" key="1">
    <source>
        <dbReference type="EMBL" id="MBT2989943.1"/>
    </source>
</evidence>
<evidence type="ECO:0000313" key="2">
    <source>
        <dbReference type="Proteomes" id="UP000770889"/>
    </source>
</evidence>
<reference evidence="1 2" key="1">
    <citation type="submission" date="2021-05" db="EMBL/GenBank/DDBJ databases">
        <title>Genetic and Functional Diversity in Clade A Lucinid endosymbionts from the Bahamas.</title>
        <authorList>
            <person name="Giani N.M."/>
            <person name="Engel A.S."/>
            <person name="Campbell B.J."/>
        </authorList>
    </citation>
    <scope>NUCLEOTIDE SEQUENCE [LARGE SCALE GENOMIC DNA]</scope>
    <source>
        <strain evidence="1">LUC16012Gg_MoonRockCtena</strain>
    </source>
</reference>
<gene>
    <name evidence="1" type="ORF">KME65_13395</name>
</gene>